<comment type="caution">
    <text evidence="6">The sequence shown here is derived from an EMBL/GenBank/DDBJ whole genome shotgun (WGS) entry which is preliminary data.</text>
</comment>
<keyword evidence="3" id="KW-0274">FAD</keyword>
<sequence length="318" mass="33437">MIVIVGAGICGLAAAYELSRRGEDAVVLERGQPFAEQSAGLARIFRIAHRRPELCGLALRARDGWLRWEAELGAGRLLGDEGFIAAAAPEVIAAAMRDAGAAFCFVDRPQITARIPFLVPPWEIGVFDPLGGSLRIRRALEALARRAVIRRGEAVSVGDDGTVTLVGGSVLRGDRVLICAGVHTPALFGPLGAEFAPHTRFTYEAASTDAAVGAACLSAPEGYGLPLGSTGRWAFGQELPDPATVRALFPSLSPVGRVDCVTVRAPWLDAGGDGWTVARRGRVVAFVGSNLMKFGPLLGELLARAVLDDEPPADLILA</sequence>
<accession>A0A1X1Z5V7</accession>
<reference evidence="6 7" key="1">
    <citation type="submission" date="2016-01" db="EMBL/GenBank/DDBJ databases">
        <title>The new phylogeny of the genus Mycobacterium.</title>
        <authorList>
            <person name="Tarcisio F."/>
            <person name="Conor M."/>
            <person name="Antonella G."/>
            <person name="Elisabetta G."/>
            <person name="Giulia F.S."/>
            <person name="Sara T."/>
            <person name="Anna F."/>
            <person name="Clotilde B."/>
            <person name="Roberto B."/>
            <person name="Veronica D.S."/>
            <person name="Fabio R."/>
            <person name="Monica P."/>
            <person name="Olivier J."/>
            <person name="Enrico T."/>
            <person name="Nicola S."/>
        </authorList>
    </citation>
    <scope>NUCLEOTIDE SEQUENCE [LARGE SCALE GENOMIC DNA]</scope>
    <source>
        <strain evidence="6 7">DSM 44572</strain>
    </source>
</reference>
<dbReference type="STRING" id="153971.AWC19_17945"/>
<evidence type="ECO:0000313" key="6">
    <source>
        <dbReference type="EMBL" id="ORW18676.1"/>
    </source>
</evidence>
<keyword evidence="2" id="KW-0285">Flavoprotein</keyword>
<organism evidence="6 7">
    <name type="scientific">Mycobacterium palustre</name>
    <dbReference type="NCBI Taxonomy" id="153971"/>
    <lineage>
        <taxon>Bacteria</taxon>
        <taxon>Bacillati</taxon>
        <taxon>Actinomycetota</taxon>
        <taxon>Actinomycetes</taxon>
        <taxon>Mycobacteriales</taxon>
        <taxon>Mycobacteriaceae</taxon>
        <taxon>Mycobacterium</taxon>
        <taxon>Mycobacterium simiae complex</taxon>
    </lineage>
</organism>
<dbReference type="SUPFAM" id="SSF51905">
    <property type="entry name" value="FAD/NAD(P)-binding domain"/>
    <property type="match status" value="1"/>
</dbReference>
<name>A0A1X1Z5V7_9MYCO</name>
<dbReference type="InterPro" id="IPR036188">
    <property type="entry name" value="FAD/NAD-bd_sf"/>
</dbReference>
<evidence type="ECO:0000313" key="7">
    <source>
        <dbReference type="Proteomes" id="UP000193529"/>
    </source>
</evidence>
<protein>
    <submittedName>
        <fullName evidence="6">FAD-dependent oxidoreductase</fullName>
    </submittedName>
</protein>
<dbReference type="Proteomes" id="UP000193529">
    <property type="component" value="Unassembled WGS sequence"/>
</dbReference>
<dbReference type="InterPro" id="IPR006076">
    <property type="entry name" value="FAD-dep_OxRdtase"/>
</dbReference>
<evidence type="ECO:0000256" key="4">
    <source>
        <dbReference type="ARBA" id="ARBA00023002"/>
    </source>
</evidence>
<dbReference type="AlphaFoldDB" id="A0A1X1Z5V7"/>
<keyword evidence="7" id="KW-1185">Reference proteome</keyword>
<dbReference type="Pfam" id="PF01266">
    <property type="entry name" value="DAO"/>
    <property type="match status" value="1"/>
</dbReference>
<dbReference type="EMBL" id="LQPJ01000136">
    <property type="protein sequence ID" value="ORW18676.1"/>
    <property type="molecule type" value="Genomic_DNA"/>
</dbReference>
<keyword evidence="4" id="KW-0560">Oxidoreductase</keyword>
<evidence type="ECO:0000259" key="5">
    <source>
        <dbReference type="Pfam" id="PF01266"/>
    </source>
</evidence>
<dbReference type="PANTHER" id="PTHR10961:SF46">
    <property type="entry name" value="PEROXISOMAL SARCOSINE OXIDASE"/>
    <property type="match status" value="1"/>
</dbReference>
<comment type="cofactor">
    <cofactor evidence="1">
        <name>FAD</name>
        <dbReference type="ChEBI" id="CHEBI:57692"/>
    </cofactor>
</comment>
<dbReference type="RefSeq" id="WP_085080475.1">
    <property type="nucleotide sequence ID" value="NZ_JACKRZ010000413.1"/>
</dbReference>
<dbReference type="GO" id="GO:0008115">
    <property type="term" value="F:sarcosine oxidase activity"/>
    <property type="evidence" value="ECO:0007669"/>
    <property type="project" value="TreeGrafter"/>
</dbReference>
<evidence type="ECO:0000256" key="1">
    <source>
        <dbReference type="ARBA" id="ARBA00001974"/>
    </source>
</evidence>
<dbReference type="Gene3D" id="3.30.9.10">
    <property type="entry name" value="D-Amino Acid Oxidase, subunit A, domain 2"/>
    <property type="match status" value="1"/>
</dbReference>
<proteinExistence type="predicted"/>
<gene>
    <name evidence="6" type="ORF">AWC19_17945</name>
</gene>
<dbReference type="PANTHER" id="PTHR10961">
    <property type="entry name" value="PEROXISOMAL SARCOSINE OXIDASE"/>
    <property type="match status" value="1"/>
</dbReference>
<dbReference type="OrthoDB" id="9801699at2"/>
<evidence type="ECO:0000256" key="2">
    <source>
        <dbReference type="ARBA" id="ARBA00022630"/>
    </source>
</evidence>
<evidence type="ECO:0000256" key="3">
    <source>
        <dbReference type="ARBA" id="ARBA00022827"/>
    </source>
</evidence>
<dbReference type="Gene3D" id="3.50.50.60">
    <property type="entry name" value="FAD/NAD(P)-binding domain"/>
    <property type="match status" value="1"/>
</dbReference>
<dbReference type="GO" id="GO:0050660">
    <property type="term" value="F:flavin adenine dinucleotide binding"/>
    <property type="evidence" value="ECO:0007669"/>
    <property type="project" value="InterPro"/>
</dbReference>
<feature type="domain" description="FAD dependent oxidoreductase" evidence="5">
    <location>
        <begin position="2"/>
        <end position="195"/>
    </location>
</feature>
<dbReference type="InterPro" id="IPR045170">
    <property type="entry name" value="MTOX"/>
</dbReference>